<dbReference type="InterPro" id="IPR011333">
    <property type="entry name" value="SKP1/BTB/POZ_sf"/>
</dbReference>
<feature type="coiled-coil region" evidence="1">
    <location>
        <begin position="224"/>
        <end position="251"/>
    </location>
</feature>
<feature type="region of interest" description="Disordered" evidence="2">
    <location>
        <begin position="63"/>
        <end position="82"/>
    </location>
</feature>
<dbReference type="Gene3D" id="3.30.710.10">
    <property type="entry name" value="Potassium Channel Kv1.1, Chain A"/>
    <property type="match status" value="1"/>
</dbReference>
<protein>
    <recommendedName>
        <fullName evidence="5">Potassium channel tetramerisation-type BTB domain-containing protein</fullName>
    </recommendedName>
</protein>
<keyword evidence="1" id="KW-0175">Coiled coil</keyword>
<name>A0A0G4G261_VITBC</name>
<sequence length="534" mass="58806">MGNKCTGVAATDQDGGAAAMEGQAESATQDFSVHAIFSKLGDPVTSISDAIIELRAQIRQADDDALHERQRHGALDPPATSEATNDVLLLNVGGHLMSVSRRHMTQGDGVEGTPLAAPLSGSWDSRLVKDDAQRVFLDMDPEAFKTIHKAILDAETIRSAGKAASVDHLLDDAAKRDYTGTPDFWVRWMMSTLDKTAAEASSSAVQELQVTATHSGAETVDAVMKGVLAEKARLEEQLRDAQRRRAKIDEEIRAVTPFLLPMSGGDAVRSVEVCGQVISTVQSTLDEMGDIALSHRFDLRVRPSMHTHTKWSSLAVEVVQPDHIGRMVDFYRRKRLGASAACMAAALKMADAREQEAFNINAAMYGVGVKEEDAPTAIIETTPSEEQLIRRRRNDEISFIKEYDTTYAECYYLVDNQGPLPGRITNEVFFDGQDSLRSGLVCSTDYRYRHRHSDVSVYHLYVCSGVNSSIWRFWVTRYGGGPIVKRVRLHIYDPPVPAVPEDSMPPDHLAGYTDLAQVWRLRSKCPTGRDTAAS</sequence>
<accession>A0A0G4G261</accession>
<feature type="compositionally biased region" description="Basic and acidic residues" evidence="2">
    <location>
        <begin position="63"/>
        <end position="74"/>
    </location>
</feature>
<gene>
    <name evidence="3" type="ORF">Vbra_9592</name>
</gene>
<keyword evidence="4" id="KW-1185">Reference proteome</keyword>
<evidence type="ECO:0000313" key="4">
    <source>
        <dbReference type="Proteomes" id="UP000041254"/>
    </source>
</evidence>
<dbReference type="Proteomes" id="UP000041254">
    <property type="component" value="Unassembled WGS sequence"/>
</dbReference>
<dbReference type="AlphaFoldDB" id="A0A0G4G261"/>
<organism evidence="3 4">
    <name type="scientific">Vitrella brassicaformis (strain CCMP3155)</name>
    <dbReference type="NCBI Taxonomy" id="1169540"/>
    <lineage>
        <taxon>Eukaryota</taxon>
        <taxon>Sar</taxon>
        <taxon>Alveolata</taxon>
        <taxon>Colpodellida</taxon>
        <taxon>Vitrellaceae</taxon>
        <taxon>Vitrella</taxon>
    </lineage>
</organism>
<dbReference type="SUPFAM" id="SSF54695">
    <property type="entry name" value="POZ domain"/>
    <property type="match status" value="1"/>
</dbReference>
<dbReference type="EMBL" id="CDMY01000543">
    <property type="protein sequence ID" value="CEM21836.1"/>
    <property type="molecule type" value="Genomic_DNA"/>
</dbReference>
<evidence type="ECO:0000313" key="3">
    <source>
        <dbReference type="EMBL" id="CEM21836.1"/>
    </source>
</evidence>
<proteinExistence type="predicted"/>
<dbReference type="PhylomeDB" id="A0A0G4G261"/>
<evidence type="ECO:0000256" key="1">
    <source>
        <dbReference type="SAM" id="Coils"/>
    </source>
</evidence>
<dbReference type="VEuPathDB" id="CryptoDB:Vbra_9592"/>
<evidence type="ECO:0008006" key="5">
    <source>
        <dbReference type="Google" id="ProtNLM"/>
    </source>
</evidence>
<reference evidence="3 4" key="1">
    <citation type="submission" date="2014-11" db="EMBL/GenBank/DDBJ databases">
        <authorList>
            <person name="Zhu J."/>
            <person name="Qi W."/>
            <person name="Song R."/>
        </authorList>
    </citation>
    <scope>NUCLEOTIDE SEQUENCE [LARGE SCALE GENOMIC DNA]</scope>
</reference>
<feature type="region of interest" description="Disordered" evidence="2">
    <location>
        <begin position="1"/>
        <end position="23"/>
    </location>
</feature>
<dbReference type="InParanoid" id="A0A0G4G261"/>
<evidence type="ECO:0000256" key="2">
    <source>
        <dbReference type="SAM" id="MobiDB-lite"/>
    </source>
</evidence>